<gene>
    <name evidence="1" type="ORF">E2C01_042765</name>
</gene>
<sequence>MAITRVFSLTRRLNTVSTLTLPSHTAILHTKAAESTQHKAHRYIHFGITVYSYSGSHSLHHGRFITPIVIRGEGGL</sequence>
<name>A0A5B7FVP3_PORTR</name>
<evidence type="ECO:0000313" key="2">
    <source>
        <dbReference type="Proteomes" id="UP000324222"/>
    </source>
</evidence>
<dbReference type="AlphaFoldDB" id="A0A5B7FVP3"/>
<protein>
    <submittedName>
        <fullName evidence="1">Uncharacterized protein</fullName>
    </submittedName>
</protein>
<organism evidence="1 2">
    <name type="scientific">Portunus trituberculatus</name>
    <name type="common">Swimming crab</name>
    <name type="synonym">Neptunus trituberculatus</name>
    <dbReference type="NCBI Taxonomy" id="210409"/>
    <lineage>
        <taxon>Eukaryota</taxon>
        <taxon>Metazoa</taxon>
        <taxon>Ecdysozoa</taxon>
        <taxon>Arthropoda</taxon>
        <taxon>Crustacea</taxon>
        <taxon>Multicrustacea</taxon>
        <taxon>Malacostraca</taxon>
        <taxon>Eumalacostraca</taxon>
        <taxon>Eucarida</taxon>
        <taxon>Decapoda</taxon>
        <taxon>Pleocyemata</taxon>
        <taxon>Brachyura</taxon>
        <taxon>Eubrachyura</taxon>
        <taxon>Portunoidea</taxon>
        <taxon>Portunidae</taxon>
        <taxon>Portuninae</taxon>
        <taxon>Portunus</taxon>
    </lineage>
</organism>
<accession>A0A5B7FVP3</accession>
<dbReference type="EMBL" id="VSRR010008590">
    <property type="protein sequence ID" value="MPC48978.1"/>
    <property type="molecule type" value="Genomic_DNA"/>
</dbReference>
<keyword evidence="2" id="KW-1185">Reference proteome</keyword>
<evidence type="ECO:0000313" key="1">
    <source>
        <dbReference type="EMBL" id="MPC48978.1"/>
    </source>
</evidence>
<comment type="caution">
    <text evidence="1">The sequence shown here is derived from an EMBL/GenBank/DDBJ whole genome shotgun (WGS) entry which is preliminary data.</text>
</comment>
<dbReference type="Proteomes" id="UP000324222">
    <property type="component" value="Unassembled WGS sequence"/>
</dbReference>
<proteinExistence type="predicted"/>
<reference evidence="1 2" key="1">
    <citation type="submission" date="2019-05" db="EMBL/GenBank/DDBJ databases">
        <title>Another draft genome of Portunus trituberculatus and its Hox gene families provides insights of decapod evolution.</title>
        <authorList>
            <person name="Jeong J.-H."/>
            <person name="Song I."/>
            <person name="Kim S."/>
            <person name="Choi T."/>
            <person name="Kim D."/>
            <person name="Ryu S."/>
            <person name="Kim W."/>
        </authorList>
    </citation>
    <scope>NUCLEOTIDE SEQUENCE [LARGE SCALE GENOMIC DNA]</scope>
    <source>
        <tissue evidence="1">Muscle</tissue>
    </source>
</reference>